<organism evidence="5 6">
    <name type="scientific">Syphacia muris</name>
    <dbReference type="NCBI Taxonomy" id="451379"/>
    <lineage>
        <taxon>Eukaryota</taxon>
        <taxon>Metazoa</taxon>
        <taxon>Ecdysozoa</taxon>
        <taxon>Nematoda</taxon>
        <taxon>Chromadorea</taxon>
        <taxon>Rhabditida</taxon>
        <taxon>Spirurina</taxon>
        <taxon>Oxyuridomorpha</taxon>
        <taxon>Oxyuroidea</taxon>
        <taxon>Oxyuridae</taxon>
        <taxon>Syphacia</taxon>
    </lineage>
</organism>
<keyword evidence="5" id="KW-1185">Reference proteome</keyword>
<dbReference type="Pfam" id="PF19031">
    <property type="entry name" value="Intu_longin_1"/>
    <property type="match status" value="1"/>
</dbReference>
<dbReference type="GO" id="GO:0016192">
    <property type="term" value="P:vesicle-mediated transport"/>
    <property type="evidence" value="ECO:0007669"/>
    <property type="project" value="InterPro"/>
</dbReference>
<evidence type="ECO:0000313" key="5">
    <source>
        <dbReference type="Proteomes" id="UP000046393"/>
    </source>
</evidence>
<dbReference type="InterPro" id="IPR043989">
    <property type="entry name" value="CCZ1/INTU/HSP4_longin_3"/>
</dbReference>
<feature type="domain" description="CCZ1/INTU/HSP4 first Longin" evidence="2">
    <location>
        <begin position="32"/>
        <end position="161"/>
    </location>
</feature>
<dbReference type="Proteomes" id="UP000046393">
    <property type="component" value="Unplaced"/>
</dbReference>
<dbReference type="PANTHER" id="PTHR13056:SF0">
    <property type="entry name" value="VACUOLAR FUSION PROTEIN CCZ1 HOMOLOG-RELATED"/>
    <property type="match status" value="1"/>
</dbReference>
<name>A0A0N5AM29_9BILA</name>
<dbReference type="Pfam" id="PF19032">
    <property type="entry name" value="Intu_longin_2"/>
    <property type="match status" value="1"/>
</dbReference>
<protein>
    <submittedName>
        <fullName evidence="6">Intu_longin_1 domain-containing protein</fullName>
    </submittedName>
</protein>
<dbReference type="InterPro" id="IPR013176">
    <property type="entry name" value="Ccz1"/>
</dbReference>
<dbReference type="WBParaSite" id="SMUV_0000562001-mRNA-1">
    <property type="protein sequence ID" value="SMUV_0000562001-mRNA-1"/>
    <property type="gene ID" value="SMUV_0000562001"/>
</dbReference>
<comment type="similarity">
    <text evidence="1">Belongs to the CCZ1 family.</text>
</comment>
<dbReference type="InterPro" id="IPR043987">
    <property type="entry name" value="CCZ1/INTU/HSP4_longin_1"/>
</dbReference>
<dbReference type="InterPro" id="IPR043988">
    <property type="entry name" value="CCZ1/INTU_longin_2"/>
</dbReference>
<dbReference type="PANTHER" id="PTHR13056">
    <property type="entry name" value="VACUOLAR FUSION PROTEIN CCZ1 HOMOLOG-RELATED"/>
    <property type="match status" value="1"/>
</dbReference>
<evidence type="ECO:0000313" key="6">
    <source>
        <dbReference type="WBParaSite" id="SMUV_0000562001-mRNA-1"/>
    </source>
</evidence>
<feature type="domain" description="CCZ1/INTU second Longin" evidence="3">
    <location>
        <begin position="230"/>
        <end position="368"/>
    </location>
</feature>
<evidence type="ECO:0000256" key="1">
    <source>
        <dbReference type="ARBA" id="ARBA00005352"/>
    </source>
</evidence>
<proteinExistence type="inferred from homology"/>
<sequence length="513" mass="58890">MNPSTMAANFMFSLSQNSSSDGETMFRIAELMDYFFVAHPESGQREGDEEQRILYFDSPNEGIDKQTKVTGFAEAVVNFTNRFLNEDEENEVEFPFRYVTTGKQSHVYILVEDNAFIVGIAMNRQIYLFKECCTSRGYLLYAPAIKSALITAYCMFRLFFGTFSQLLAVNRENLKDKLKYFYSRYLSLLRLYQMPLVDLFCGVDFLPLDSVNYLRIENLIGQLKENFPQIAETMFLYQERLLAYSVPKSDLPVLFKYLTQNLLHMSLRAELQPEQQPGRFVQFNGEYFRQNAHHHHGRFLTGATDVSVETMVANVRDVKFPIVYLTVNEDHQKLVAYQLIVYRALNASICLFIRDNAGASFLKNLDAMLGPELSALASRIGDSYVAPTIKLSADTDFHFVYYNPASLSLKTSFYDLADTSKLNNLPYVPLVVHKHANSVVLRLACDVVDEFLEDESFNAVTVKSDLDWWVSGKRENGRFLLLLICNPSFVSVSEVQQHVKNIIKTYFDSFFLT</sequence>
<evidence type="ECO:0000259" key="3">
    <source>
        <dbReference type="Pfam" id="PF19032"/>
    </source>
</evidence>
<dbReference type="GO" id="GO:0035658">
    <property type="term" value="C:Mon1-Ccz1 complex"/>
    <property type="evidence" value="ECO:0007669"/>
    <property type="project" value="InterPro"/>
</dbReference>
<dbReference type="AlphaFoldDB" id="A0A0N5AM29"/>
<dbReference type="STRING" id="451379.A0A0N5AM29"/>
<accession>A0A0N5AM29</accession>
<dbReference type="Pfam" id="PF19033">
    <property type="entry name" value="Intu_longin_3"/>
    <property type="match status" value="1"/>
</dbReference>
<feature type="domain" description="CCZ1/INTU/HPS4 third Longin" evidence="4">
    <location>
        <begin position="394"/>
        <end position="501"/>
    </location>
</feature>
<evidence type="ECO:0000259" key="2">
    <source>
        <dbReference type="Pfam" id="PF19031"/>
    </source>
</evidence>
<reference evidence="6" key="1">
    <citation type="submission" date="2017-02" db="UniProtKB">
        <authorList>
            <consortium name="WormBaseParasite"/>
        </authorList>
    </citation>
    <scope>IDENTIFICATION</scope>
</reference>
<evidence type="ECO:0000259" key="4">
    <source>
        <dbReference type="Pfam" id="PF19033"/>
    </source>
</evidence>